<proteinExistence type="predicted"/>
<sequence>MGIRQLHDRLLRRVEPLTYDQLRRLASERAIADAVRAGRIVRVLPDAYASSVHAESWVLRMQAALLWAGPSTVAAGSSALAAWGALAPPPNVSISVPWETRPRGPAWVSVRRHVHMPERCWPPRRIPTVPPPLAVIQAHGELPSSRRAEAVYAPVREGIVTVAEIAETLAAMPRARGRRELERRLVAAEAGAESYLEEEAGTRVLRGVPFAHLLRQHWVHVDGTSYRLDTFDPATLTAFEFDGADAHSGPAARQRDAARDARIASVGILTVRFTYADVTDRPEWCRTIALGVLATRSQHPEVQMDVPPVADPPEKAW</sequence>
<name>A0A1H6ZWZ9_9MICO</name>
<organism evidence="1 2">
    <name type="scientific">Demequina mangrovi</name>
    <dbReference type="NCBI Taxonomy" id="1043493"/>
    <lineage>
        <taxon>Bacteria</taxon>
        <taxon>Bacillati</taxon>
        <taxon>Actinomycetota</taxon>
        <taxon>Actinomycetes</taxon>
        <taxon>Micrococcales</taxon>
        <taxon>Demequinaceae</taxon>
        <taxon>Demequina</taxon>
    </lineage>
</organism>
<reference evidence="2" key="1">
    <citation type="submission" date="2016-10" db="EMBL/GenBank/DDBJ databases">
        <authorList>
            <person name="Varghese N."/>
        </authorList>
    </citation>
    <scope>NUCLEOTIDE SEQUENCE [LARGE SCALE GENOMIC DNA]</scope>
    <source>
        <strain evidence="2">DSM 24868</strain>
    </source>
</reference>
<gene>
    <name evidence="1" type="ORF">SAMN05421637_2282</name>
</gene>
<accession>A0A1H6ZWZ9</accession>
<dbReference type="EMBL" id="FNZI01000005">
    <property type="protein sequence ID" value="SEJ58013.1"/>
    <property type="molecule type" value="Genomic_DNA"/>
</dbReference>
<evidence type="ECO:0000313" key="1">
    <source>
        <dbReference type="EMBL" id="SEJ58013.1"/>
    </source>
</evidence>
<dbReference type="Gene3D" id="3.40.960.10">
    <property type="entry name" value="VSR Endonuclease"/>
    <property type="match status" value="1"/>
</dbReference>
<evidence type="ECO:0000313" key="2">
    <source>
        <dbReference type="Proteomes" id="UP000183315"/>
    </source>
</evidence>
<keyword evidence="2" id="KW-1185">Reference proteome</keyword>
<dbReference type="Proteomes" id="UP000183315">
    <property type="component" value="Unassembled WGS sequence"/>
</dbReference>
<dbReference type="AlphaFoldDB" id="A0A1H6ZWZ9"/>
<protein>
    <submittedName>
        <fullName evidence="1">Transcriptional regulator, AbiEi antitoxin, Type IV TA system</fullName>
    </submittedName>
</protein>
<dbReference type="STRING" id="1043493.SAMN05421637_2282"/>